<reference evidence="1" key="1">
    <citation type="submission" date="2015-06" db="UniProtKB">
        <authorList>
            <consortium name="EnsemblPlants"/>
        </authorList>
    </citation>
    <scope>IDENTIFICATION</scope>
</reference>
<evidence type="ECO:0000313" key="1">
    <source>
        <dbReference type="EnsemblPlants" id="EMT03193"/>
    </source>
</evidence>
<dbReference type="PANTHER" id="PTHR33186:SF13">
    <property type="entry name" value="OS10G0138300 PROTEIN"/>
    <property type="match status" value="1"/>
</dbReference>
<proteinExistence type="predicted"/>
<organism evidence="1">
    <name type="scientific">Aegilops tauschii</name>
    <name type="common">Tausch's goatgrass</name>
    <name type="synonym">Aegilops squarrosa</name>
    <dbReference type="NCBI Taxonomy" id="37682"/>
    <lineage>
        <taxon>Eukaryota</taxon>
        <taxon>Viridiplantae</taxon>
        <taxon>Streptophyta</taxon>
        <taxon>Embryophyta</taxon>
        <taxon>Tracheophyta</taxon>
        <taxon>Spermatophyta</taxon>
        <taxon>Magnoliopsida</taxon>
        <taxon>Liliopsida</taxon>
        <taxon>Poales</taxon>
        <taxon>Poaceae</taxon>
        <taxon>BOP clade</taxon>
        <taxon>Pooideae</taxon>
        <taxon>Triticodae</taxon>
        <taxon>Triticeae</taxon>
        <taxon>Triticinae</taxon>
        <taxon>Aegilops</taxon>
    </lineage>
</organism>
<dbReference type="PANTHER" id="PTHR33186">
    <property type="entry name" value="OS10G0136150 PROTEIN-RELATED"/>
    <property type="match status" value="1"/>
</dbReference>
<sequence length="309" mass="34849">MPPWPRTRLRPDGPQFPRVGTRDRRTAPASLPPGVRSGGVRSGERPDQPGGASGWPRRPRLPGGLGSGRRQRHKAKASVRLRLLVGDRRMGRFHTVPAVLAGDSLYWILAGISSSNVGFDFHAEWQILEFDLERQKLAVIQTPAMAKVFRKDRFTVVRGDGGGLGMLILKDFTAQLWKRKMDSDGVASWELEKSIDLNKLLSLNLNKMGCVRMLRFAEDNNLLVLHTYFGLFTVQLQSLQFKKLSGKKKLSHCHPFESVYTVGNSITSMPLHFCINNAKLIFDNWLIRSCSDPFMCYLFLLLLDDLFGI</sequence>
<dbReference type="AlphaFoldDB" id="N1QRU0"/>
<protein>
    <submittedName>
        <fullName evidence="1">Uncharacterized protein</fullName>
    </submittedName>
</protein>
<accession>N1QRU0</accession>
<dbReference type="EnsemblPlants" id="EMT03193">
    <property type="protein sequence ID" value="EMT03193"/>
    <property type="gene ID" value="F775_17072"/>
</dbReference>
<name>N1QRU0_AEGTA</name>